<evidence type="ECO:0000259" key="1">
    <source>
        <dbReference type="Pfam" id="PF13391"/>
    </source>
</evidence>
<sequence length="176" mass="19318">MPVEITQRLLTSTVRIGQHRFAKAVLTGHGNRCVFCGMGSVIGGRRRPRLLTASHIKPWRDSTNKERLDHLNGLTACPTHDVAFDTGLLTVSEDLSITYATDLERALPSDEPLRRAFGKPPLADRLILPAGADRPDTACLGWRRTQVFVSSPTAAEGVRRTGEKDCSLDARFAQTV</sequence>
<keyword evidence="2" id="KW-0540">Nuclease</keyword>
<accession>A0AA46NTQ6</accession>
<evidence type="ECO:0000313" key="2">
    <source>
        <dbReference type="EMBL" id="UYF92639.1"/>
    </source>
</evidence>
<gene>
    <name evidence="2" type="ORF">OCS65_19470</name>
</gene>
<dbReference type="GeneID" id="83622646"/>
<dbReference type="Proteomes" id="UP001163947">
    <property type="component" value="Chromosome"/>
</dbReference>
<dbReference type="InterPro" id="IPR003615">
    <property type="entry name" value="HNH_nuc"/>
</dbReference>
<protein>
    <submittedName>
        <fullName evidence="2">HNH endonuclease</fullName>
    </submittedName>
</protein>
<dbReference type="AlphaFoldDB" id="A0AA46NTQ6"/>
<keyword evidence="2" id="KW-0378">Hydrolase</keyword>
<feature type="domain" description="HNH nuclease" evidence="1">
    <location>
        <begin position="33"/>
        <end position="91"/>
    </location>
</feature>
<dbReference type="EMBL" id="CP106982">
    <property type="protein sequence ID" value="UYF92639.1"/>
    <property type="molecule type" value="Genomic_DNA"/>
</dbReference>
<organism evidence="2 3">
    <name type="scientific">Rhodococcus aetherivorans</name>
    <dbReference type="NCBI Taxonomy" id="191292"/>
    <lineage>
        <taxon>Bacteria</taxon>
        <taxon>Bacillati</taxon>
        <taxon>Actinomycetota</taxon>
        <taxon>Actinomycetes</taxon>
        <taxon>Mycobacteriales</taxon>
        <taxon>Nocardiaceae</taxon>
        <taxon>Rhodococcus</taxon>
    </lineage>
</organism>
<reference evidence="2" key="1">
    <citation type="submission" date="2022-09" db="EMBL/GenBank/DDBJ databases">
        <title>The genome sequence of Rhodococcus aetherivorans N1.</title>
        <authorList>
            <person name="Jiang W."/>
        </authorList>
    </citation>
    <scope>NUCLEOTIDE SEQUENCE</scope>
    <source>
        <strain evidence="2">N1</strain>
    </source>
</reference>
<evidence type="ECO:0000313" key="3">
    <source>
        <dbReference type="Proteomes" id="UP001163947"/>
    </source>
</evidence>
<keyword evidence="2" id="KW-0255">Endonuclease</keyword>
<dbReference type="RefSeq" id="WP_263507440.1">
    <property type="nucleotide sequence ID" value="NZ_CP106982.1"/>
</dbReference>
<dbReference type="Pfam" id="PF13391">
    <property type="entry name" value="HNH_2"/>
    <property type="match status" value="1"/>
</dbReference>
<dbReference type="GO" id="GO:0004519">
    <property type="term" value="F:endonuclease activity"/>
    <property type="evidence" value="ECO:0007669"/>
    <property type="project" value="UniProtKB-KW"/>
</dbReference>
<name>A0AA46NTQ6_9NOCA</name>
<proteinExistence type="predicted"/>